<dbReference type="EMBL" id="CAIX01000198">
    <property type="protein sequence ID" value="CCI47980.1"/>
    <property type="molecule type" value="Genomic_DNA"/>
</dbReference>
<proteinExistence type="predicted"/>
<dbReference type="SUPFAM" id="SSF53474">
    <property type="entry name" value="alpha/beta-Hydrolases"/>
    <property type="match status" value="1"/>
</dbReference>
<evidence type="ECO:0008006" key="3">
    <source>
        <dbReference type="Google" id="ProtNLM"/>
    </source>
</evidence>
<name>A0A024GN96_9STRA</name>
<dbReference type="InParanoid" id="A0A024GN96"/>
<dbReference type="AlphaFoldDB" id="A0A024GN96"/>
<dbReference type="OrthoDB" id="431885at2759"/>
<sequence>MALRFEKYMIPVPDPPRNLLGMITMWDGVDAEDVTDVIVFLHGFPDLSVHPTKLKFGSRIVSKLAAYFCVQKMNSHQFALATYNSSGIFGSDQEVKFYAKRLSLEVEEASTVCEFVRTKFHHNVRVHVVGHSTGAILASLLRARPGVADSVTAIAGLLDLPNAYNYDFDELQCEQFELYGYCWKEFYLPKDYIFDIGQYGPVSLDGKQPITPEDAELIGSKVYLKLSREYKDEYLSSRETSSILNIQKSVHTEGLSLPPFLIIHGEDDAAVPYKNGVELFEAATEPKKLVSIPKANHLLSNSKHLKEMLCAISENIKSRFRRENE</sequence>
<dbReference type="Proteomes" id="UP000053237">
    <property type="component" value="Unassembled WGS sequence"/>
</dbReference>
<keyword evidence="2" id="KW-1185">Reference proteome</keyword>
<protein>
    <recommendedName>
        <fullName evidence="3">Serine aminopeptidase S33 domain-containing protein</fullName>
    </recommendedName>
</protein>
<dbReference type="STRING" id="65357.A0A024GN96"/>
<dbReference type="Gene3D" id="3.40.50.1820">
    <property type="entry name" value="alpha/beta hydrolase"/>
    <property type="match status" value="1"/>
</dbReference>
<comment type="caution">
    <text evidence="1">The sequence shown here is derived from an EMBL/GenBank/DDBJ whole genome shotgun (WGS) entry which is preliminary data.</text>
</comment>
<gene>
    <name evidence="1" type="ORF">BN9_090230</name>
</gene>
<organism evidence="1 2">
    <name type="scientific">Albugo candida</name>
    <dbReference type="NCBI Taxonomy" id="65357"/>
    <lineage>
        <taxon>Eukaryota</taxon>
        <taxon>Sar</taxon>
        <taxon>Stramenopiles</taxon>
        <taxon>Oomycota</taxon>
        <taxon>Peronosporomycetes</taxon>
        <taxon>Albuginales</taxon>
        <taxon>Albuginaceae</taxon>
        <taxon>Albugo</taxon>
    </lineage>
</organism>
<reference evidence="1 2" key="1">
    <citation type="submission" date="2012-05" db="EMBL/GenBank/DDBJ databases">
        <title>Recombination and specialization in a pathogen metapopulation.</title>
        <authorList>
            <person name="Gardiner A."/>
            <person name="Kemen E."/>
            <person name="Schultz-Larsen T."/>
            <person name="MacLean D."/>
            <person name="Van Oosterhout C."/>
            <person name="Jones J.D.G."/>
        </authorList>
    </citation>
    <scope>NUCLEOTIDE SEQUENCE [LARGE SCALE GENOMIC DNA]</scope>
    <source>
        <strain evidence="1 2">Ac Nc2</strain>
    </source>
</reference>
<evidence type="ECO:0000313" key="2">
    <source>
        <dbReference type="Proteomes" id="UP000053237"/>
    </source>
</evidence>
<dbReference type="InterPro" id="IPR029058">
    <property type="entry name" value="AB_hydrolase_fold"/>
</dbReference>
<accession>A0A024GN96</accession>
<evidence type="ECO:0000313" key="1">
    <source>
        <dbReference type="EMBL" id="CCI47980.1"/>
    </source>
</evidence>